<protein>
    <submittedName>
        <fullName evidence="1">Uncharacterized protein</fullName>
    </submittedName>
</protein>
<gene>
    <name evidence="1" type="ORF">VAMP_305n21</name>
</gene>
<dbReference type="EMBL" id="JAEDAM010000074">
    <property type="protein sequence ID" value="MBS8122336.1"/>
    <property type="molecule type" value="Genomic_DNA"/>
</dbReference>
<evidence type="ECO:0000313" key="1">
    <source>
        <dbReference type="EMBL" id="MBS8122336.1"/>
    </source>
</evidence>
<comment type="caution">
    <text evidence="1">The sequence shown here is derived from an EMBL/GenBank/DDBJ whole genome shotgun (WGS) entry which is preliminary data.</text>
</comment>
<accession>A0ABS5QMA2</accession>
<sequence>MEIKKIENGYILTNNIFYSHNEGLDGYINLYQNIAEDFVYGKSDIVKINYPGEYDISDIYIKCIQSNIKLNYYVKNDQNSFCIIQSESVLDKDEFQIADYILISNEIESSIKLKMEKNEIKSKLILLENIV</sequence>
<organism evidence="1 2">
    <name type="scientific">Candidatus Vampirococcus lugosii</name>
    <dbReference type="NCBI Taxonomy" id="2789015"/>
    <lineage>
        <taxon>Bacteria</taxon>
        <taxon>Candidatus Absconditibacteriota</taxon>
        <taxon>Vampirococcus</taxon>
    </lineage>
</organism>
<evidence type="ECO:0000313" key="2">
    <source>
        <dbReference type="Proteomes" id="UP000680365"/>
    </source>
</evidence>
<reference evidence="1 2" key="1">
    <citation type="journal article" date="2021" name="Nat. Commun.">
        <title>Reductive evolution and unique predatory mode in the CPR bacterium Vampirococcus lugosii.</title>
        <authorList>
            <person name="Moreira D."/>
            <person name="Zivanovic Y."/>
            <person name="Lopez-Archilla A.I."/>
            <person name="Iniesto M."/>
            <person name="Lopez-Garcia P."/>
        </authorList>
    </citation>
    <scope>NUCLEOTIDE SEQUENCE [LARGE SCALE GENOMIC DNA]</scope>
    <source>
        <strain evidence="1">Chiprana</strain>
    </source>
</reference>
<proteinExistence type="predicted"/>
<dbReference type="Proteomes" id="UP000680365">
    <property type="component" value="Unassembled WGS sequence"/>
</dbReference>
<name>A0ABS5QMA2_9BACT</name>
<dbReference type="RefSeq" id="WP_213349778.1">
    <property type="nucleotide sequence ID" value="NZ_JAEDAM010000074.1"/>
</dbReference>
<keyword evidence="2" id="KW-1185">Reference proteome</keyword>